<keyword evidence="8" id="KW-1185">Reference proteome</keyword>
<evidence type="ECO:0000256" key="5">
    <source>
        <dbReference type="ARBA" id="ARBA00023136"/>
    </source>
</evidence>
<evidence type="ECO:0000313" key="8">
    <source>
        <dbReference type="Proteomes" id="UP000059847"/>
    </source>
</evidence>
<dbReference type="CDD" id="cd13128">
    <property type="entry name" value="MATE_Wzx_like"/>
    <property type="match status" value="1"/>
</dbReference>
<feature type="transmembrane region" description="Helical" evidence="6">
    <location>
        <begin position="195"/>
        <end position="215"/>
    </location>
</feature>
<evidence type="ECO:0000256" key="1">
    <source>
        <dbReference type="ARBA" id="ARBA00004651"/>
    </source>
</evidence>
<dbReference type="RefSeq" id="WP_062533558.1">
    <property type="nucleotide sequence ID" value="NZ_CP012678.1"/>
</dbReference>
<reference evidence="7 8" key="1">
    <citation type="submission" date="2015-09" db="EMBL/GenBank/DDBJ databases">
        <title>Complete genome of Psychrobacter urativorans R10.10B.</title>
        <authorList>
            <person name="See-Too W.S."/>
            <person name="Chan K.G."/>
        </authorList>
    </citation>
    <scope>NUCLEOTIDE SEQUENCE [LARGE SCALE GENOMIC DNA]</scope>
    <source>
        <strain evidence="7 8">R10.10B</strain>
    </source>
</reference>
<feature type="transmembrane region" description="Helical" evidence="6">
    <location>
        <begin position="320"/>
        <end position="345"/>
    </location>
</feature>
<dbReference type="OrthoDB" id="103403at2"/>
<keyword evidence="2" id="KW-1003">Cell membrane</keyword>
<feature type="transmembrane region" description="Helical" evidence="6">
    <location>
        <begin position="99"/>
        <end position="122"/>
    </location>
</feature>
<evidence type="ECO:0000256" key="6">
    <source>
        <dbReference type="SAM" id="Phobius"/>
    </source>
</evidence>
<feature type="transmembrane region" description="Helical" evidence="6">
    <location>
        <begin position="134"/>
        <end position="150"/>
    </location>
</feature>
<dbReference type="Proteomes" id="UP000059847">
    <property type="component" value="Chromosome"/>
</dbReference>
<dbReference type="EMBL" id="CP012678">
    <property type="protein sequence ID" value="ALF59163.1"/>
    <property type="molecule type" value="Genomic_DNA"/>
</dbReference>
<feature type="transmembrane region" description="Helical" evidence="6">
    <location>
        <begin position="275"/>
        <end position="299"/>
    </location>
</feature>
<dbReference type="InterPro" id="IPR050833">
    <property type="entry name" value="Poly_Biosynth_Transport"/>
</dbReference>
<name>A0A0M3V8G8_9GAMM</name>
<organism evidence="7 8">
    <name type="scientific">Psychrobacter urativorans</name>
    <dbReference type="NCBI Taxonomy" id="45610"/>
    <lineage>
        <taxon>Bacteria</taxon>
        <taxon>Pseudomonadati</taxon>
        <taxon>Pseudomonadota</taxon>
        <taxon>Gammaproteobacteria</taxon>
        <taxon>Moraxellales</taxon>
        <taxon>Moraxellaceae</taxon>
        <taxon>Psychrobacter</taxon>
    </lineage>
</organism>
<feature type="transmembrane region" description="Helical" evidence="6">
    <location>
        <begin position="235"/>
        <end position="255"/>
    </location>
</feature>
<sequence length="458" mass="50097">MISKIKSTLGGSGNRAQLLRGGIGALVLKILNIGLSLGTSIVLTRALGAESFGIYVYVFALVALFSVPAQFGMTTLIVRETVRAETEGNWSLLRGIWRWANITASIISVALIICCIIYFTFFAGSNHKVSDDNAFIYAIAAIPFLALSGLRSASLQGLRKIVQSQIPEGIIRPLILIALILFYWFFISNDMTSETAVMLSVLSIIISFIFGAWLLHRETPIEVLKKPKPQYKTKLWLKSVIPFTLLEGVGVINTQTDIVMLGIFGSATDVGLYRIASQGASITTVGLTVVAMAAMPYFARFYAQSDILKLSKVAVMTARASMLLAIPFSLLFMFYGDSILTIAFGNEFANGYSVLMVLTIIQLLNAMFGTSGRILNMTGHEQDTLKGMLVATFCNIVLNFIFIPSYGAVGAAWATGISILIRNIMLWVMVYHRLGIDTSVFGVFHNENKMNNLQKINA</sequence>
<feature type="transmembrane region" description="Helical" evidence="6">
    <location>
        <begin position="21"/>
        <end position="42"/>
    </location>
</feature>
<dbReference type="InterPro" id="IPR002797">
    <property type="entry name" value="Polysacc_synth"/>
</dbReference>
<gene>
    <name evidence="7" type="ORF">AOC03_03120</name>
</gene>
<evidence type="ECO:0000256" key="3">
    <source>
        <dbReference type="ARBA" id="ARBA00022692"/>
    </source>
</evidence>
<evidence type="ECO:0000313" key="7">
    <source>
        <dbReference type="EMBL" id="ALF59163.1"/>
    </source>
</evidence>
<dbReference type="GO" id="GO:0005886">
    <property type="term" value="C:plasma membrane"/>
    <property type="evidence" value="ECO:0007669"/>
    <property type="project" value="UniProtKB-SubCell"/>
</dbReference>
<feature type="transmembrane region" description="Helical" evidence="6">
    <location>
        <begin position="351"/>
        <end position="375"/>
    </location>
</feature>
<feature type="transmembrane region" description="Helical" evidence="6">
    <location>
        <begin position="54"/>
        <end position="78"/>
    </location>
</feature>
<dbReference type="PANTHER" id="PTHR30250:SF11">
    <property type="entry name" value="O-ANTIGEN TRANSPORTER-RELATED"/>
    <property type="match status" value="1"/>
</dbReference>
<dbReference type="KEGG" id="pur:AOC03_03120"/>
<dbReference type="STRING" id="45610.AOC03_03120"/>
<feature type="transmembrane region" description="Helical" evidence="6">
    <location>
        <begin position="170"/>
        <end position="189"/>
    </location>
</feature>
<accession>A0A0M3V8G8</accession>
<evidence type="ECO:0000256" key="2">
    <source>
        <dbReference type="ARBA" id="ARBA00022475"/>
    </source>
</evidence>
<comment type="subcellular location">
    <subcellularLocation>
        <location evidence="1">Cell membrane</location>
        <topology evidence="1">Multi-pass membrane protein</topology>
    </subcellularLocation>
</comment>
<dbReference type="Pfam" id="PF01943">
    <property type="entry name" value="Polysacc_synt"/>
    <property type="match status" value="1"/>
</dbReference>
<keyword evidence="5 6" id="KW-0472">Membrane</keyword>
<keyword evidence="4 6" id="KW-1133">Transmembrane helix</keyword>
<dbReference type="PANTHER" id="PTHR30250">
    <property type="entry name" value="PST FAMILY PREDICTED COLANIC ACID TRANSPORTER"/>
    <property type="match status" value="1"/>
</dbReference>
<proteinExistence type="predicted"/>
<protein>
    <submittedName>
        <fullName evidence="7">Uncharacterized protein</fullName>
    </submittedName>
</protein>
<evidence type="ECO:0000256" key="4">
    <source>
        <dbReference type="ARBA" id="ARBA00022989"/>
    </source>
</evidence>
<keyword evidence="3 6" id="KW-0812">Transmembrane</keyword>
<dbReference type="AlphaFoldDB" id="A0A0M3V8G8"/>